<proteinExistence type="predicted"/>
<dbReference type="EMBL" id="BARV01007136">
    <property type="protein sequence ID" value="GAI03988.1"/>
    <property type="molecule type" value="Genomic_DNA"/>
</dbReference>
<evidence type="ECO:0000313" key="1">
    <source>
        <dbReference type="EMBL" id="GAI03988.1"/>
    </source>
</evidence>
<comment type="caution">
    <text evidence="1">The sequence shown here is derived from an EMBL/GenBank/DDBJ whole genome shotgun (WGS) entry which is preliminary data.</text>
</comment>
<dbReference type="AlphaFoldDB" id="X1KBL4"/>
<gene>
    <name evidence="1" type="ORF">S06H3_14579</name>
</gene>
<organism evidence="1">
    <name type="scientific">marine sediment metagenome</name>
    <dbReference type="NCBI Taxonomy" id="412755"/>
    <lineage>
        <taxon>unclassified sequences</taxon>
        <taxon>metagenomes</taxon>
        <taxon>ecological metagenomes</taxon>
    </lineage>
</organism>
<sequence>MKRQLVLNKGIEKFIFRYENGCEDELLDALIEQAKDKRTDFDWFDAAVLSFKLTQSLIGQANELLDENTDAQIHAN</sequence>
<name>X1KBL4_9ZZZZ</name>
<protein>
    <submittedName>
        <fullName evidence="1">Uncharacterized protein</fullName>
    </submittedName>
</protein>
<accession>X1KBL4</accession>
<reference evidence="1" key="1">
    <citation type="journal article" date="2014" name="Front. Microbiol.">
        <title>High frequency of phylogenetically diverse reductive dehalogenase-homologous genes in deep subseafloor sedimentary metagenomes.</title>
        <authorList>
            <person name="Kawai M."/>
            <person name="Futagami T."/>
            <person name="Toyoda A."/>
            <person name="Takaki Y."/>
            <person name="Nishi S."/>
            <person name="Hori S."/>
            <person name="Arai W."/>
            <person name="Tsubouchi T."/>
            <person name="Morono Y."/>
            <person name="Uchiyama I."/>
            <person name="Ito T."/>
            <person name="Fujiyama A."/>
            <person name="Inagaki F."/>
            <person name="Takami H."/>
        </authorList>
    </citation>
    <scope>NUCLEOTIDE SEQUENCE</scope>
    <source>
        <strain evidence="1">Expedition CK06-06</strain>
    </source>
</reference>